<evidence type="ECO:0000256" key="1">
    <source>
        <dbReference type="ARBA" id="ARBA00004651"/>
    </source>
</evidence>
<sequence length="142" mass="14908">MTSRWPGSTGTSSTSSGSCSSPWSTCSSSSSRGGVPVNTGESAARRAKVTPLPRPHPTPATFVRVGVILAFITAAEFLILYVRGMSALVVTILAALSAAKFFLVAAYFMHLRFDPRLLTAIFAVGVTLATLITIAVRFISLA</sequence>
<proteinExistence type="predicted"/>
<accession>A0A953LJ26</accession>
<dbReference type="Proteomes" id="UP000732377">
    <property type="component" value="Unassembled WGS sequence"/>
</dbReference>
<feature type="transmembrane region" description="Helical" evidence="7">
    <location>
        <begin position="117"/>
        <end position="139"/>
    </location>
</feature>
<dbReference type="AlphaFoldDB" id="A0A953LJ26"/>
<reference evidence="8" key="1">
    <citation type="submission" date="2017-11" db="EMBL/GenBank/DDBJ databases">
        <title>Three new genomes from thermophilic consortium.</title>
        <authorList>
            <person name="Quaggio R."/>
            <person name="Amgarten D."/>
            <person name="Setubal J.C."/>
        </authorList>
    </citation>
    <scope>NUCLEOTIDE SEQUENCE</scope>
    <source>
        <strain evidence="8">ZCTH01-B2</strain>
    </source>
</reference>
<evidence type="ECO:0000256" key="3">
    <source>
        <dbReference type="ARBA" id="ARBA00022692"/>
    </source>
</evidence>
<keyword evidence="2" id="KW-1003">Cell membrane</keyword>
<comment type="subcellular location">
    <subcellularLocation>
        <location evidence="1">Cell membrane</location>
        <topology evidence="1">Multi-pass membrane protein</topology>
    </subcellularLocation>
</comment>
<evidence type="ECO:0000313" key="8">
    <source>
        <dbReference type="EMBL" id="MBY6275332.1"/>
    </source>
</evidence>
<organism evidence="8 9">
    <name type="scientific">Symbiobacterium thermophilum</name>
    <dbReference type="NCBI Taxonomy" id="2734"/>
    <lineage>
        <taxon>Bacteria</taxon>
        <taxon>Bacillati</taxon>
        <taxon>Bacillota</taxon>
        <taxon>Clostridia</taxon>
        <taxon>Eubacteriales</taxon>
        <taxon>Symbiobacteriaceae</taxon>
        <taxon>Symbiobacterium</taxon>
    </lineage>
</organism>
<evidence type="ECO:0000256" key="7">
    <source>
        <dbReference type="SAM" id="Phobius"/>
    </source>
</evidence>
<evidence type="ECO:0000256" key="5">
    <source>
        <dbReference type="ARBA" id="ARBA00023136"/>
    </source>
</evidence>
<dbReference type="GO" id="GO:0005886">
    <property type="term" value="C:plasma membrane"/>
    <property type="evidence" value="ECO:0007669"/>
    <property type="project" value="UniProtKB-SubCell"/>
</dbReference>
<evidence type="ECO:0000256" key="6">
    <source>
        <dbReference type="SAM" id="MobiDB-lite"/>
    </source>
</evidence>
<keyword evidence="4 7" id="KW-1133">Transmembrane helix</keyword>
<feature type="compositionally biased region" description="Low complexity" evidence="6">
    <location>
        <begin position="1"/>
        <end position="34"/>
    </location>
</feature>
<dbReference type="Pfam" id="PF03626">
    <property type="entry name" value="COX4_pro"/>
    <property type="match status" value="1"/>
</dbReference>
<keyword evidence="5 7" id="KW-0472">Membrane</keyword>
<evidence type="ECO:0000256" key="4">
    <source>
        <dbReference type="ARBA" id="ARBA00022989"/>
    </source>
</evidence>
<name>A0A953LJ26_SYMTR</name>
<evidence type="ECO:0000256" key="2">
    <source>
        <dbReference type="ARBA" id="ARBA00022475"/>
    </source>
</evidence>
<feature type="transmembrane region" description="Helical" evidence="7">
    <location>
        <begin position="88"/>
        <end position="111"/>
    </location>
</feature>
<dbReference type="EMBL" id="PIUK01000021">
    <property type="protein sequence ID" value="MBY6275332.1"/>
    <property type="molecule type" value="Genomic_DNA"/>
</dbReference>
<protein>
    <recommendedName>
        <fullName evidence="10">Cytochrome C oxidase subunit IV</fullName>
    </recommendedName>
</protein>
<gene>
    <name evidence="8" type="ORF">CWE10_03805</name>
</gene>
<dbReference type="PROSITE" id="PS51257">
    <property type="entry name" value="PROKAR_LIPOPROTEIN"/>
    <property type="match status" value="1"/>
</dbReference>
<evidence type="ECO:0008006" key="10">
    <source>
        <dbReference type="Google" id="ProtNLM"/>
    </source>
</evidence>
<comment type="caution">
    <text evidence="8">The sequence shown here is derived from an EMBL/GenBank/DDBJ whole genome shotgun (WGS) entry which is preliminary data.</text>
</comment>
<feature type="region of interest" description="Disordered" evidence="6">
    <location>
        <begin position="1"/>
        <end position="57"/>
    </location>
</feature>
<feature type="transmembrane region" description="Helical" evidence="7">
    <location>
        <begin position="61"/>
        <end position="81"/>
    </location>
</feature>
<dbReference type="InterPro" id="IPR005171">
    <property type="entry name" value="Cyt_c_oxidase_su4_prok"/>
</dbReference>
<keyword evidence="3 7" id="KW-0812">Transmembrane</keyword>
<evidence type="ECO:0000313" key="9">
    <source>
        <dbReference type="Proteomes" id="UP000732377"/>
    </source>
</evidence>